<dbReference type="PANTHER" id="PTHR11049">
    <property type="entry name" value="ACYL COENZYME A THIOESTER HYDROLASE"/>
    <property type="match status" value="1"/>
</dbReference>
<dbReference type="EMBL" id="JPWF01000004">
    <property type="protein sequence ID" value="RCK37761.1"/>
    <property type="molecule type" value="Genomic_DNA"/>
</dbReference>
<feature type="region of interest" description="Disordered" evidence="4">
    <location>
        <begin position="1"/>
        <end position="25"/>
    </location>
</feature>
<reference evidence="6 7" key="1">
    <citation type="submission" date="2014-07" db="EMBL/GenBank/DDBJ databases">
        <title>Draft genome sequence of Thalassospira profundimaris 35.</title>
        <authorList>
            <person name="Lai Q."/>
            <person name="Shao Z."/>
        </authorList>
    </citation>
    <scope>NUCLEOTIDE SEQUENCE [LARGE SCALE GENOMIC DNA]</scope>
    <source>
        <strain evidence="6 7">35</strain>
    </source>
</reference>
<evidence type="ECO:0000256" key="3">
    <source>
        <dbReference type="PROSITE-ProRule" id="PRU01106"/>
    </source>
</evidence>
<dbReference type="Proteomes" id="UP000253226">
    <property type="component" value="Unassembled WGS sequence"/>
</dbReference>
<name>A0A367WB07_9PROT</name>
<dbReference type="GO" id="GO:0052816">
    <property type="term" value="F:long-chain fatty acyl-CoA hydrolase activity"/>
    <property type="evidence" value="ECO:0007669"/>
    <property type="project" value="TreeGrafter"/>
</dbReference>
<dbReference type="OrthoDB" id="9801856at2"/>
<evidence type="ECO:0000259" key="5">
    <source>
        <dbReference type="PROSITE" id="PS51770"/>
    </source>
</evidence>
<accession>A0A367WB07</accession>
<dbReference type="Pfam" id="PF03061">
    <property type="entry name" value="4HBT"/>
    <property type="match status" value="1"/>
</dbReference>
<dbReference type="GO" id="GO:0006637">
    <property type="term" value="P:acyl-CoA metabolic process"/>
    <property type="evidence" value="ECO:0007669"/>
    <property type="project" value="TreeGrafter"/>
</dbReference>
<organism evidence="6 7">
    <name type="scientific">Thalassospira profundimaris</name>
    <dbReference type="NCBI Taxonomy" id="502049"/>
    <lineage>
        <taxon>Bacteria</taxon>
        <taxon>Pseudomonadati</taxon>
        <taxon>Pseudomonadota</taxon>
        <taxon>Alphaproteobacteria</taxon>
        <taxon>Rhodospirillales</taxon>
        <taxon>Thalassospiraceae</taxon>
        <taxon>Thalassospira</taxon>
    </lineage>
</organism>
<evidence type="ECO:0000256" key="1">
    <source>
        <dbReference type="ARBA" id="ARBA00010458"/>
    </source>
</evidence>
<sequence length="139" mass="15174">MTSKDTATDTLPDRQPSVRAVAMPADTNPSGDIFGGWLMSQMDLAAGTAAARRAKGRTATVFVDTMSFLRPVHVGDEVSFFTEIIHTGRTSLRINVEAWRQTRFEETSEKVTEGVFTFVALDEDGRPRPIDPDPEGATA</sequence>
<dbReference type="InterPro" id="IPR033120">
    <property type="entry name" value="HOTDOG_ACOT"/>
</dbReference>
<dbReference type="GO" id="GO:0009062">
    <property type="term" value="P:fatty acid catabolic process"/>
    <property type="evidence" value="ECO:0007669"/>
    <property type="project" value="TreeGrafter"/>
</dbReference>
<comment type="caution">
    <text evidence="6">The sequence shown here is derived from an EMBL/GenBank/DDBJ whole genome shotgun (WGS) entry which is preliminary data.</text>
</comment>
<dbReference type="CDD" id="cd03442">
    <property type="entry name" value="BFIT_BACH"/>
    <property type="match status" value="1"/>
</dbReference>
<dbReference type="InterPro" id="IPR029069">
    <property type="entry name" value="HotDog_dom_sf"/>
</dbReference>
<evidence type="ECO:0000256" key="4">
    <source>
        <dbReference type="SAM" id="MobiDB-lite"/>
    </source>
</evidence>
<evidence type="ECO:0000256" key="2">
    <source>
        <dbReference type="ARBA" id="ARBA00022801"/>
    </source>
</evidence>
<proteinExistence type="inferred from homology"/>
<dbReference type="PANTHER" id="PTHR11049:SF5">
    <property type="entry name" value="ACYL-COA THIOESTER HYDROLASE YCIA"/>
    <property type="match status" value="1"/>
</dbReference>
<evidence type="ECO:0000313" key="7">
    <source>
        <dbReference type="Proteomes" id="UP000253226"/>
    </source>
</evidence>
<dbReference type="Gene3D" id="3.10.129.10">
    <property type="entry name" value="Hotdog Thioesterase"/>
    <property type="match status" value="1"/>
</dbReference>
<dbReference type="InterPro" id="IPR040170">
    <property type="entry name" value="Cytosol_ACT"/>
</dbReference>
<dbReference type="InterPro" id="IPR006683">
    <property type="entry name" value="Thioestr_dom"/>
</dbReference>
<dbReference type="RefSeq" id="WP_114101574.1">
    <property type="nucleotide sequence ID" value="NZ_JPWF01000004.1"/>
</dbReference>
<gene>
    <name evidence="6" type="ORF">TH19_06885</name>
</gene>
<dbReference type="PROSITE" id="PS51770">
    <property type="entry name" value="HOTDOG_ACOT"/>
    <property type="match status" value="1"/>
</dbReference>
<feature type="domain" description="HotDog ACOT-type" evidence="5">
    <location>
        <begin position="12"/>
        <end position="124"/>
    </location>
</feature>
<dbReference type="SUPFAM" id="SSF54637">
    <property type="entry name" value="Thioesterase/thiol ester dehydrase-isomerase"/>
    <property type="match status" value="1"/>
</dbReference>
<keyword evidence="2 3" id="KW-0378">Hydrolase</keyword>
<dbReference type="GO" id="GO:0005829">
    <property type="term" value="C:cytosol"/>
    <property type="evidence" value="ECO:0007669"/>
    <property type="project" value="TreeGrafter"/>
</dbReference>
<evidence type="ECO:0000313" key="6">
    <source>
        <dbReference type="EMBL" id="RCK37761.1"/>
    </source>
</evidence>
<comment type="similarity">
    <text evidence="1">Belongs to the acyl coenzyme A hydrolase family.</text>
</comment>
<dbReference type="AlphaFoldDB" id="A0A367WB07"/>
<protein>
    <submittedName>
        <fullName evidence="6">Acyl-CoA thioester hydrolase</fullName>
    </submittedName>
</protein>